<protein>
    <submittedName>
        <fullName evidence="2">GDP/UDP-N,N'-diacetylbacillosamine 2-epimerase (Hydrolysing)</fullName>
    </submittedName>
</protein>
<dbReference type="EMBL" id="FNFO01000002">
    <property type="protein sequence ID" value="SDK15397.1"/>
    <property type="molecule type" value="Genomic_DNA"/>
</dbReference>
<dbReference type="InterPro" id="IPR029767">
    <property type="entry name" value="WecB-like"/>
</dbReference>
<dbReference type="Proteomes" id="UP000198510">
    <property type="component" value="Unassembled WGS sequence"/>
</dbReference>
<dbReference type="GO" id="GO:0004553">
    <property type="term" value="F:hydrolase activity, hydrolyzing O-glycosyl compounds"/>
    <property type="evidence" value="ECO:0007669"/>
    <property type="project" value="InterPro"/>
</dbReference>
<evidence type="ECO:0000259" key="1">
    <source>
        <dbReference type="Pfam" id="PF02350"/>
    </source>
</evidence>
<accession>A0A1G8ZK11</accession>
<dbReference type="RefSeq" id="WP_218127003.1">
    <property type="nucleotide sequence ID" value="NZ_FNFO01000002.1"/>
</dbReference>
<keyword evidence="3" id="KW-1185">Reference proteome</keyword>
<dbReference type="AlphaFoldDB" id="A0A1G8ZK11"/>
<gene>
    <name evidence="2" type="ORF">SAMN05421823_10212</name>
</gene>
<proteinExistence type="predicted"/>
<dbReference type="STRING" id="1075417.SAMN05421823_10212"/>
<feature type="domain" description="UDP-N-acetylglucosamine 2-epimerase" evidence="1">
    <location>
        <begin position="22"/>
        <end position="364"/>
    </location>
</feature>
<dbReference type="PANTHER" id="PTHR43174:SF3">
    <property type="entry name" value="UDP-N-ACETYLGLUCOSAMINE 2-EPIMERASE"/>
    <property type="match status" value="1"/>
</dbReference>
<sequence length="371" mass="41364">MKVALLTSTRAEYGIYRPLLRALVQDPEIHVNIIAFGTHLSQAYGYTIGEIEADGFHVAYRPESMSLGDSPEALATAMGVTTAKFSTIWALEASSTDLIICLGDRYEMFAAVSAALPFNIPVAHLYGGETTLGAIDNKMRHALTMFADYHFTATEVYAEQVKRMAGPMASVFNVGSLSLDNLQYLRLLSPEEFQTKFGVDLRTPTLLVTFHPETVAVDQNRSYVRALLEALQEVPEQVLITMPNHDTLGQWMRQQFIAFAKHHPRVYTVENLGTQGYFSCMQHCLCLVGNTSSGIIEAASFEKYVVNLGNRQQGRACSDNVRHVPLEKEAILKALDDIRRSPRYTGPNVYYQPNVAERMCSILKSLPLHIH</sequence>
<dbReference type="PANTHER" id="PTHR43174">
    <property type="entry name" value="UDP-N-ACETYLGLUCOSAMINE 2-EPIMERASE"/>
    <property type="match status" value="1"/>
</dbReference>
<dbReference type="InterPro" id="IPR003331">
    <property type="entry name" value="UDP_GlcNAc_Epimerase_2_dom"/>
</dbReference>
<name>A0A1G8ZK11_9BACT</name>
<dbReference type="GO" id="GO:0006047">
    <property type="term" value="P:UDP-N-acetylglucosamine metabolic process"/>
    <property type="evidence" value="ECO:0007669"/>
    <property type="project" value="InterPro"/>
</dbReference>
<evidence type="ECO:0000313" key="2">
    <source>
        <dbReference type="EMBL" id="SDK15397.1"/>
    </source>
</evidence>
<reference evidence="2 3" key="1">
    <citation type="submission" date="2016-10" db="EMBL/GenBank/DDBJ databases">
        <authorList>
            <person name="de Groot N.N."/>
        </authorList>
    </citation>
    <scope>NUCLEOTIDE SEQUENCE [LARGE SCALE GENOMIC DNA]</scope>
    <source>
        <strain evidence="2 3">DSM 25186</strain>
    </source>
</reference>
<dbReference type="SUPFAM" id="SSF53756">
    <property type="entry name" value="UDP-Glycosyltransferase/glycogen phosphorylase"/>
    <property type="match status" value="1"/>
</dbReference>
<dbReference type="Pfam" id="PF02350">
    <property type="entry name" value="Epimerase_2"/>
    <property type="match status" value="1"/>
</dbReference>
<dbReference type="NCBIfam" id="TIGR03568">
    <property type="entry name" value="NeuC_NnaA"/>
    <property type="match status" value="1"/>
</dbReference>
<dbReference type="InterPro" id="IPR020004">
    <property type="entry name" value="UDP-GlcNAc_Epase"/>
</dbReference>
<dbReference type="Gene3D" id="3.40.50.2000">
    <property type="entry name" value="Glycogen Phosphorylase B"/>
    <property type="match status" value="2"/>
</dbReference>
<evidence type="ECO:0000313" key="3">
    <source>
        <dbReference type="Proteomes" id="UP000198510"/>
    </source>
</evidence>
<organism evidence="2 3">
    <name type="scientific">Catalinimonas alkaloidigena</name>
    <dbReference type="NCBI Taxonomy" id="1075417"/>
    <lineage>
        <taxon>Bacteria</taxon>
        <taxon>Pseudomonadati</taxon>
        <taxon>Bacteroidota</taxon>
        <taxon>Cytophagia</taxon>
        <taxon>Cytophagales</taxon>
        <taxon>Catalimonadaceae</taxon>
        <taxon>Catalinimonas</taxon>
    </lineage>
</organism>